<dbReference type="InParanoid" id="A0A3G9J453"/>
<evidence type="ECO:0000256" key="2">
    <source>
        <dbReference type="ARBA" id="ARBA00022475"/>
    </source>
</evidence>
<dbReference type="AlphaFoldDB" id="A0A3G9J453"/>
<dbReference type="InterPro" id="IPR003740">
    <property type="entry name" value="YitT"/>
</dbReference>
<dbReference type="Proteomes" id="UP000268059">
    <property type="component" value="Chromosome"/>
</dbReference>
<evidence type="ECO:0000259" key="7">
    <source>
        <dbReference type="Pfam" id="PF10035"/>
    </source>
</evidence>
<comment type="subcellular location">
    <subcellularLocation>
        <location evidence="1">Cell membrane</location>
        <topology evidence="1">Multi-pass membrane protein</topology>
    </subcellularLocation>
</comment>
<dbReference type="GO" id="GO:0005886">
    <property type="term" value="C:plasma membrane"/>
    <property type="evidence" value="ECO:0007669"/>
    <property type="project" value="UniProtKB-SubCell"/>
</dbReference>
<dbReference type="InterPro" id="IPR051461">
    <property type="entry name" value="UPF0750_membrane"/>
</dbReference>
<dbReference type="PIRSF" id="PIRSF006483">
    <property type="entry name" value="Membrane_protein_YitT"/>
    <property type="match status" value="1"/>
</dbReference>
<evidence type="ECO:0000256" key="6">
    <source>
        <dbReference type="SAM" id="Phobius"/>
    </source>
</evidence>
<accession>A0A3G9J453</accession>
<dbReference type="CDD" id="cd16380">
    <property type="entry name" value="YitT_C"/>
    <property type="match status" value="1"/>
</dbReference>
<keyword evidence="9" id="KW-1185">Reference proteome</keyword>
<dbReference type="KEGG" id="ebm:SG0102_02960"/>
<keyword evidence="4 6" id="KW-1133">Transmembrane helix</keyword>
<feature type="transmembrane region" description="Helical" evidence="6">
    <location>
        <begin position="92"/>
        <end position="113"/>
    </location>
</feature>
<dbReference type="FunCoup" id="A0A3G9J453">
    <property type="interactions" value="3"/>
</dbReference>
<dbReference type="Pfam" id="PF02588">
    <property type="entry name" value="YitT_membrane"/>
    <property type="match status" value="1"/>
</dbReference>
<dbReference type="EMBL" id="AP019309">
    <property type="protein sequence ID" value="BBH25362.1"/>
    <property type="molecule type" value="Genomic_DNA"/>
</dbReference>
<dbReference type="PANTHER" id="PTHR33545">
    <property type="entry name" value="UPF0750 MEMBRANE PROTEIN YITT-RELATED"/>
    <property type="match status" value="1"/>
</dbReference>
<organism evidence="8 9">
    <name type="scientific">Intestinibaculum porci</name>
    <dbReference type="NCBI Taxonomy" id="2487118"/>
    <lineage>
        <taxon>Bacteria</taxon>
        <taxon>Bacillati</taxon>
        <taxon>Bacillota</taxon>
        <taxon>Erysipelotrichia</taxon>
        <taxon>Erysipelotrichales</taxon>
        <taxon>Erysipelotrichaceae</taxon>
        <taxon>Intestinibaculum</taxon>
    </lineage>
</organism>
<keyword evidence="3 6" id="KW-0812">Transmembrane</keyword>
<sequence>MEYMRFKRKFGREISFARSALFVVISALIMAVNIKTFVRAGNLVPGGITGLSLLVQRTLMKFAGIHIPYFLINILLNAIPAAIGFKFISKRFTTFSVLMIVLNSFMVDLIPSYKITTDPLLVAVFGGLINGIAISIALKGRASSGGTDFVAVYLNRKFNIRSWNIILGFNVCILLIAGALFGFEASLYSIIFQFVSTQAINTFNKNDHQITMFIVTNKPDEIEKEIYSQTNHGATRLNAQGSYKHENRTMIYTVISEDELNDMTSKVMAIDPHAFVNVTQSMAVKGNFYQKPL</sequence>
<dbReference type="Pfam" id="PF10035">
    <property type="entry name" value="DUF2179"/>
    <property type="match status" value="1"/>
</dbReference>
<evidence type="ECO:0000256" key="4">
    <source>
        <dbReference type="ARBA" id="ARBA00022989"/>
    </source>
</evidence>
<evidence type="ECO:0000256" key="5">
    <source>
        <dbReference type="ARBA" id="ARBA00023136"/>
    </source>
</evidence>
<protein>
    <submittedName>
        <fullName evidence="8">Membrane protein</fullName>
    </submittedName>
</protein>
<keyword evidence="5 6" id="KW-0472">Membrane</keyword>
<dbReference type="InterPro" id="IPR019264">
    <property type="entry name" value="DUF2179"/>
</dbReference>
<feature type="domain" description="DUF2179" evidence="7">
    <location>
        <begin position="232"/>
        <end position="286"/>
    </location>
</feature>
<gene>
    <name evidence="8" type="ORF">SG0102_02960</name>
</gene>
<evidence type="ECO:0000313" key="8">
    <source>
        <dbReference type="EMBL" id="BBH25362.1"/>
    </source>
</evidence>
<proteinExistence type="predicted"/>
<evidence type="ECO:0000256" key="1">
    <source>
        <dbReference type="ARBA" id="ARBA00004651"/>
    </source>
</evidence>
<name>A0A3G9J453_9FIRM</name>
<dbReference type="Gene3D" id="3.30.70.120">
    <property type="match status" value="1"/>
</dbReference>
<reference evidence="8 9" key="1">
    <citation type="submission" date="2018-11" db="EMBL/GenBank/DDBJ databases">
        <title>Novel Erysipelotrichaceae bacterium isolated from small intestine of a swine.</title>
        <authorList>
            <person name="Kim J.S."/>
            <person name="Choe H."/>
            <person name="Lee Y.R."/>
            <person name="Kim K.M."/>
            <person name="Park D.S."/>
        </authorList>
    </citation>
    <scope>NUCLEOTIDE SEQUENCE [LARGE SCALE GENOMIC DNA]</scope>
    <source>
        <strain evidence="8 9">SG0102</strain>
    </source>
</reference>
<evidence type="ECO:0000313" key="9">
    <source>
        <dbReference type="Proteomes" id="UP000268059"/>
    </source>
</evidence>
<feature type="transmembrane region" description="Helical" evidence="6">
    <location>
        <begin position="163"/>
        <end position="183"/>
    </location>
</feature>
<keyword evidence="2" id="KW-1003">Cell membrane</keyword>
<dbReference type="InterPro" id="IPR015867">
    <property type="entry name" value="N-reg_PII/ATP_PRibTrfase_C"/>
</dbReference>
<dbReference type="PANTHER" id="PTHR33545:SF5">
    <property type="entry name" value="UPF0750 MEMBRANE PROTEIN YITT"/>
    <property type="match status" value="1"/>
</dbReference>
<feature type="transmembrane region" description="Helical" evidence="6">
    <location>
        <begin position="64"/>
        <end position="85"/>
    </location>
</feature>
<feature type="transmembrane region" description="Helical" evidence="6">
    <location>
        <begin position="119"/>
        <end position="138"/>
    </location>
</feature>
<evidence type="ECO:0000256" key="3">
    <source>
        <dbReference type="ARBA" id="ARBA00022692"/>
    </source>
</evidence>